<dbReference type="RefSeq" id="WP_409078671.1">
    <property type="nucleotide sequence ID" value="NZ_CP178857.1"/>
</dbReference>
<name>A0ABW9H7S0_9PSED</name>
<evidence type="ECO:0008006" key="3">
    <source>
        <dbReference type="Google" id="ProtNLM"/>
    </source>
</evidence>
<keyword evidence="2" id="KW-1185">Reference proteome</keyword>
<reference evidence="1 2" key="1">
    <citation type="submission" date="2024-12" db="EMBL/GenBank/DDBJ databases">
        <title>Pseudomonas species isolated from Lotus nodules promote plant growth.</title>
        <authorList>
            <person name="Yu Y.-H."/>
            <person name="Kurtenbach J."/>
            <person name="Crosbie D."/>
            <person name="Brachmann A."/>
            <person name="Marin M."/>
        </authorList>
    </citation>
    <scope>NUCLEOTIDE SEQUENCE [LARGE SCALE GENOMIC DNA]</scope>
    <source>
        <strain evidence="1 2">PLb12A</strain>
    </source>
</reference>
<dbReference type="EMBL" id="JBJVNW010000006">
    <property type="protein sequence ID" value="MFM9518190.1"/>
    <property type="molecule type" value="Genomic_DNA"/>
</dbReference>
<comment type="caution">
    <text evidence="1">The sequence shown here is derived from an EMBL/GenBank/DDBJ whole genome shotgun (WGS) entry which is preliminary data.</text>
</comment>
<proteinExistence type="predicted"/>
<accession>A0ABW9H7S0</accession>
<protein>
    <recommendedName>
        <fullName evidence="3">HEPN domain-containing protein</fullName>
    </recommendedName>
</protein>
<organism evidence="1 2">
    <name type="scientific">Pseudomonas monachiensis</name>
    <dbReference type="NCBI Taxonomy" id="3060212"/>
    <lineage>
        <taxon>Bacteria</taxon>
        <taxon>Pseudomonadati</taxon>
        <taxon>Pseudomonadota</taxon>
        <taxon>Gammaproteobacteria</taxon>
        <taxon>Pseudomonadales</taxon>
        <taxon>Pseudomonadaceae</taxon>
        <taxon>Pseudomonas</taxon>
    </lineage>
</organism>
<dbReference type="Proteomes" id="UP001631987">
    <property type="component" value="Unassembled WGS sequence"/>
</dbReference>
<gene>
    <name evidence="1" type="ORF">ACKKH4_13160</name>
</gene>
<evidence type="ECO:0000313" key="2">
    <source>
        <dbReference type="Proteomes" id="UP001631987"/>
    </source>
</evidence>
<evidence type="ECO:0000313" key="1">
    <source>
        <dbReference type="EMBL" id="MFM9518190.1"/>
    </source>
</evidence>
<sequence length="66" mass="7424">MADFPPKLEAWMRYSQEALGAIIIAKSDLNPAAAALEAADYADRMLDIWLQKAGFLKRQKSDPDRE</sequence>